<feature type="domain" description="ABC transmembrane type-2" evidence="6">
    <location>
        <begin position="30"/>
        <end position="257"/>
    </location>
</feature>
<dbReference type="GeneID" id="5410198"/>
<evidence type="ECO:0000256" key="3">
    <source>
        <dbReference type="ARBA" id="ARBA00022989"/>
    </source>
</evidence>
<feature type="transmembrane region" description="Helical" evidence="5">
    <location>
        <begin position="118"/>
        <end position="138"/>
    </location>
</feature>
<dbReference type="GO" id="GO:0043190">
    <property type="term" value="C:ATP-binding cassette (ABC) transporter complex"/>
    <property type="evidence" value="ECO:0007669"/>
    <property type="project" value="InterPro"/>
</dbReference>
<dbReference type="RefSeq" id="WP_012106172.1">
    <property type="nucleotide sequence ID" value="NC_009712.1"/>
</dbReference>
<keyword evidence="2 5" id="KW-0812">Transmembrane</keyword>
<feature type="transmembrane region" description="Helical" evidence="5">
    <location>
        <begin position="39"/>
        <end position="59"/>
    </location>
</feature>
<comment type="subcellular location">
    <subcellularLocation>
        <location evidence="1">Membrane</location>
        <topology evidence="1">Multi-pass membrane protein</topology>
    </subcellularLocation>
</comment>
<dbReference type="STRING" id="456442.Mboo_0633"/>
<keyword evidence="8" id="KW-1185">Reference proteome</keyword>
<dbReference type="AlphaFoldDB" id="A7I5Z0"/>
<name>A7I5Z0_METB6</name>
<dbReference type="InterPro" id="IPR047817">
    <property type="entry name" value="ABC2_TM_bact-type"/>
</dbReference>
<protein>
    <submittedName>
        <fullName evidence="7">ABC-2 type transporter</fullName>
    </submittedName>
</protein>
<dbReference type="PANTHER" id="PTHR43229">
    <property type="entry name" value="NODULATION PROTEIN J"/>
    <property type="match status" value="1"/>
</dbReference>
<dbReference type="PANTHER" id="PTHR43229:SF2">
    <property type="entry name" value="NODULATION PROTEIN J"/>
    <property type="match status" value="1"/>
</dbReference>
<evidence type="ECO:0000313" key="7">
    <source>
        <dbReference type="EMBL" id="ABS55151.1"/>
    </source>
</evidence>
<dbReference type="KEGG" id="mbn:Mboo_0633"/>
<keyword evidence="3 5" id="KW-1133">Transmembrane helix</keyword>
<dbReference type="PRINTS" id="PR00164">
    <property type="entry name" value="ABC2TRNSPORT"/>
</dbReference>
<dbReference type="PIRSF" id="PIRSF006648">
    <property type="entry name" value="DrrB"/>
    <property type="match status" value="1"/>
</dbReference>
<feature type="transmembrane region" description="Helical" evidence="5">
    <location>
        <begin position="65"/>
        <end position="83"/>
    </location>
</feature>
<evidence type="ECO:0000256" key="1">
    <source>
        <dbReference type="ARBA" id="ARBA00004141"/>
    </source>
</evidence>
<feature type="transmembrane region" description="Helical" evidence="5">
    <location>
        <begin position="144"/>
        <end position="167"/>
    </location>
</feature>
<keyword evidence="4 5" id="KW-0472">Membrane</keyword>
<dbReference type="PROSITE" id="PS51012">
    <property type="entry name" value="ABC_TM2"/>
    <property type="match status" value="1"/>
</dbReference>
<sequence length="259" mass="28334">MPSTEGRNPAGAWVLRLQHELSAAWAISRKDMITYYIKPNIIVSGILFPLFMFLAFAIGKNAPPGTLIPGLIAITLLFSASSIEPVSIPIERRVKTFDRLLSAPISLHSLVFGESMSGFLYSLGIACLPLLIGIVAFGTPIQNVPVLIIAMALTAFCFATLGTLFAAYPTENVGEVMSMLNTVRLPLIFISGVFIPISEIPQIGQVIALFSPLTYGNDMITYAYTGTSLFSPVWDVVALFIFILLFQFVANRLYKKFNE</sequence>
<dbReference type="InterPro" id="IPR051784">
    <property type="entry name" value="Nod_factor_ABC_transporter"/>
</dbReference>
<dbReference type="eggNOG" id="arCOG01463">
    <property type="taxonomic scope" value="Archaea"/>
</dbReference>
<evidence type="ECO:0000313" key="8">
    <source>
        <dbReference type="Proteomes" id="UP000002408"/>
    </source>
</evidence>
<evidence type="ECO:0000256" key="5">
    <source>
        <dbReference type="SAM" id="Phobius"/>
    </source>
</evidence>
<dbReference type="InterPro" id="IPR013525">
    <property type="entry name" value="ABC2_TM"/>
</dbReference>
<evidence type="ECO:0000256" key="2">
    <source>
        <dbReference type="ARBA" id="ARBA00022692"/>
    </source>
</evidence>
<feature type="transmembrane region" description="Helical" evidence="5">
    <location>
        <begin position="233"/>
        <end position="254"/>
    </location>
</feature>
<proteinExistence type="predicted"/>
<dbReference type="Proteomes" id="UP000002408">
    <property type="component" value="Chromosome"/>
</dbReference>
<dbReference type="HOGENOM" id="CLU_039483_3_3_2"/>
<accession>A7I5Z0</accession>
<dbReference type="InterPro" id="IPR000412">
    <property type="entry name" value="ABC_2_transport"/>
</dbReference>
<gene>
    <name evidence="7" type="ordered locus">Mboo_0633</name>
</gene>
<evidence type="ECO:0000259" key="6">
    <source>
        <dbReference type="PROSITE" id="PS51012"/>
    </source>
</evidence>
<dbReference type="OrthoDB" id="147058at2157"/>
<feature type="transmembrane region" description="Helical" evidence="5">
    <location>
        <begin position="187"/>
        <end position="213"/>
    </location>
</feature>
<dbReference type="Pfam" id="PF01061">
    <property type="entry name" value="ABC2_membrane"/>
    <property type="match status" value="1"/>
</dbReference>
<dbReference type="EMBL" id="CP000780">
    <property type="protein sequence ID" value="ABS55151.1"/>
    <property type="molecule type" value="Genomic_DNA"/>
</dbReference>
<reference evidence="8" key="1">
    <citation type="journal article" date="2015" name="Microbiology">
        <title>Genome of Methanoregula boonei 6A8 reveals adaptations to oligotrophic peatland environments.</title>
        <authorList>
            <person name="Braeuer S."/>
            <person name="Cadillo-Quiroz H."/>
            <person name="Kyrpides N."/>
            <person name="Woyke T."/>
            <person name="Goodwin L."/>
            <person name="Detter C."/>
            <person name="Podell S."/>
            <person name="Yavitt J.B."/>
            <person name="Zinder S.H."/>
        </authorList>
    </citation>
    <scope>NUCLEOTIDE SEQUENCE [LARGE SCALE GENOMIC DNA]</scope>
    <source>
        <strain evidence="8">DSM 21154 / JCM 14090 / 6A8</strain>
    </source>
</reference>
<evidence type="ECO:0000256" key="4">
    <source>
        <dbReference type="ARBA" id="ARBA00023136"/>
    </source>
</evidence>
<dbReference type="GO" id="GO:0140359">
    <property type="term" value="F:ABC-type transporter activity"/>
    <property type="evidence" value="ECO:0007669"/>
    <property type="project" value="InterPro"/>
</dbReference>
<organism evidence="7 8">
    <name type="scientific">Methanoregula boonei (strain DSM 21154 / JCM 14090 / 6A8)</name>
    <dbReference type="NCBI Taxonomy" id="456442"/>
    <lineage>
        <taxon>Archaea</taxon>
        <taxon>Methanobacteriati</taxon>
        <taxon>Methanobacteriota</taxon>
        <taxon>Stenosarchaea group</taxon>
        <taxon>Methanomicrobia</taxon>
        <taxon>Methanomicrobiales</taxon>
        <taxon>Methanoregulaceae</taxon>
        <taxon>Methanoregula</taxon>
    </lineage>
</organism>